<dbReference type="OrthoDB" id="960317at2"/>
<dbReference type="RefSeq" id="WP_115833260.1">
    <property type="nucleotide sequence ID" value="NZ_QNUL01000025.1"/>
</dbReference>
<reference evidence="2 3" key="1">
    <citation type="submission" date="2018-07" db="EMBL/GenBank/DDBJ databases">
        <title>Dyadobacter roseus sp. nov., isolated from rose rhizosphere soil.</title>
        <authorList>
            <person name="Chen L."/>
        </authorList>
    </citation>
    <scope>NUCLEOTIDE SEQUENCE [LARGE SCALE GENOMIC DNA]</scope>
    <source>
        <strain evidence="2 3">RS19</strain>
    </source>
</reference>
<dbReference type="Proteomes" id="UP000256373">
    <property type="component" value="Unassembled WGS sequence"/>
</dbReference>
<evidence type="ECO:0000256" key="1">
    <source>
        <dbReference type="SAM" id="SignalP"/>
    </source>
</evidence>
<keyword evidence="3" id="KW-1185">Reference proteome</keyword>
<dbReference type="EMBL" id="QNUL01000025">
    <property type="protein sequence ID" value="REA57769.1"/>
    <property type="molecule type" value="Genomic_DNA"/>
</dbReference>
<proteinExistence type="predicted"/>
<feature type="chain" id="PRO_5017696450" evidence="1">
    <location>
        <begin position="22"/>
        <end position="213"/>
    </location>
</feature>
<name>A0A3D8Y5I1_9BACT</name>
<dbReference type="PROSITE" id="PS51257">
    <property type="entry name" value="PROKAR_LIPOPROTEIN"/>
    <property type="match status" value="1"/>
</dbReference>
<accession>A0A3D8Y5I1</accession>
<organism evidence="2 3">
    <name type="scientific">Dyadobacter luteus</name>
    <dbReference type="NCBI Taxonomy" id="2259619"/>
    <lineage>
        <taxon>Bacteria</taxon>
        <taxon>Pseudomonadati</taxon>
        <taxon>Bacteroidota</taxon>
        <taxon>Cytophagia</taxon>
        <taxon>Cytophagales</taxon>
        <taxon>Spirosomataceae</taxon>
        <taxon>Dyadobacter</taxon>
    </lineage>
</organism>
<protein>
    <submittedName>
        <fullName evidence="2">Uncharacterized protein</fullName>
    </submittedName>
</protein>
<gene>
    <name evidence="2" type="ORF">DSL64_22815</name>
</gene>
<comment type="caution">
    <text evidence="2">The sequence shown here is derived from an EMBL/GenBank/DDBJ whole genome shotgun (WGS) entry which is preliminary data.</text>
</comment>
<keyword evidence="1" id="KW-0732">Signal</keyword>
<feature type="signal peptide" evidence="1">
    <location>
        <begin position="1"/>
        <end position="21"/>
    </location>
</feature>
<sequence>MKITRLLPFAFVTLLFATSCSDSEPDTVVVPEVEVQTASKSGVKAFFKSDAYYQPYVYRYDSTTTKWTSRIASHFATIPTDTSAIGFTNANVIDSGVNLFGMVTLYAEALGSNNIKEARINAEKVLEFIPSEKGSKTGKVKVIPQDVVIRRKDGVANSTTNPATVKVGIKGEGTYDEATKMMDLTVIFNETEVGGKAAVYRKYKISVDPQTLN</sequence>
<dbReference type="AlphaFoldDB" id="A0A3D8Y5I1"/>
<evidence type="ECO:0000313" key="3">
    <source>
        <dbReference type="Proteomes" id="UP000256373"/>
    </source>
</evidence>
<evidence type="ECO:0000313" key="2">
    <source>
        <dbReference type="EMBL" id="REA57769.1"/>
    </source>
</evidence>